<gene>
    <name evidence="7" type="primary">Contig18726.g19883</name>
    <name evidence="7" type="ORF">STYLEM_20345</name>
</gene>
<proteinExistence type="inferred from homology"/>
<evidence type="ECO:0000256" key="1">
    <source>
        <dbReference type="ARBA" id="ARBA00004123"/>
    </source>
</evidence>
<dbReference type="InParanoid" id="A0A078BDA9"/>
<sequence>MTEVAKPTGEVIAPVYVLDQGKVVGVNKYCDIGALMFEDCSSFTEKSEKQILETTKKNLCLLYKELFDLKREQLAKLGDDGEILEYTKSMFSVMLPRPKIIVPREKPIPKEKPMTKWEKFRLERGMPARQKRSRLVFDPISNDWVPRWGHNSAKKIEEKHNWLMVDKAADKGQDPFTKKRQERKMVIEKENLKRMKNDIYAAKHMNGNKNEGQSTQVLPAKGDGKVKDEGPSKDQEKQAMKKRERKALAKSFQLAQLSTASMGKFDKKISKQEPDAPNSQKILKKKSNSQLAELQQNPKMEKERSMKILSWMQKAEEVKFSTKADAHLVNADKIVQNKIKRNEKKKSKAK</sequence>
<evidence type="ECO:0000313" key="7">
    <source>
        <dbReference type="EMBL" id="CDW91192.1"/>
    </source>
</evidence>
<dbReference type="FunCoup" id="A0A078BDA9">
    <property type="interactions" value="323"/>
</dbReference>
<keyword evidence="3 5" id="KW-0690">Ribosome biogenesis</keyword>
<reference evidence="7 8" key="1">
    <citation type="submission" date="2014-06" db="EMBL/GenBank/DDBJ databases">
        <authorList>
            <person name="Swart Estienne"/>
        </authorList>
    </citation>
    <scope>NUCLEOTIDE SEQUENCE [LARGE SCALE GENOMIC DNA]</scope>
    <source>
        <strain evidence="7 8">130c</strain>
    </source>
</reference>
<dbReference type="OrthoDB" id="28455at2759"/>
<dbReference type="EMBL" id="CCKQ01019174">
    <property type="protein sequence ID" value="CDW91192.1"/>
    <property type="molecule type" value="Genomic_DNA"/>
</dbReference>
<evidence type="ECO:0000256" key="3">
    <source>
        <dbReference type="ARBA" id="ARBA00022517"/>
    </source>
</evidence>
<organism evidence="7 8">
    <name type="scientific">Stylonychia lemnae</name>
    <name type="common">Ciliate</name>
    <dbReference type="NCBI Taxonomy" id="5949"/>
    <lineage>
        <taxon>Eukaryota</taxon>
        <taxon>Sar</taxon>
        <taxon>Alveolata</taxon>
        <taxon>Ciliophora</taxon>
        <taxon>Intramacronucleata</taxon>
        <taxon>Spirotrichea</taxon>
        <taxon>Stichotrichia</taxon>
        <taxon>Sporadotrichida</taxon>
        <taxon>Oxytrichidae</taxon>
        <taxon>Stylonychinae</taxon>
        <taxon>Stylonychia</taxon>
    </lineage>
</organism>
<dbReference type="GO" id="GO:0042254">
    <property type="term" value="P:ribosome biogenesis"/>
    <property type="evidence" value="ECO:0007669"/>
    <property type="project" value="UniProtKB-KW"/>
</dbReference>
<feature type="region of interest" description="Disordered" evidence="6">
    <location>
        <begin position="204"/>
        <end position="246"/>
    </location>
</feature>
<feature type="compositionally biased region" description="Basic and acidic residues" evidence="6">
    <location>
        <begin position="222"/>
        <end position="241"/>
    </location>
</feature>
<comment type="similarity">
    <text evidence="2 5">Belongs to the RRS1 family.</text>
</comment>
<dbReference type="GO" id="GO:0005634">
    <property type="term" value="C:nucleus"/>
    <property type="evidence" value="ECO:0007669"/>
    <property type="project" value="UniProtKB-SubCell"/>
</dbReference>
<name>A0A078BDA9_STYLE</name>
<evidence type="ECO:0000256" key="5">
    <source>
        <dbReference type="RuleBase" id="RU364132"/>
    </source>
</evidence>
<evidence type="ECO:0000256" key="6">
    <source>
        <dbReference type="SAM" id="MobiDB-lite"/>
    </source>
</evidence>
<feature type="compositionally biased region" description="Basic and acidic residues" evidence="6">
    <location>
        <begin position="264"/>
        <end position="274"/>
    </location>
</feature>
<keyword evidence="8" id="KW-1185">Reference proteome</keyword>
<protein>
    <recommendedName>
        <fullName evidence="5">Ribosome biogenesis regulatory protein</fullName>
    </recommendedName>
</protein>
<dbReference type="Pfam" id="PF04939">
    <property type="entry name" value="RRS1"/>
    <property type="match status" value="1"/>
</dbReference>
<evidence type="ECO:0000256" key="4">
    <source>
        <dbReference type="ARBA" id="ARBA00023242"/>
    </source>
</evidence>
<evidence type="ECO:0000256" key="2">
    <source>
        <dbReference type="ARBA" id="ARBA00010077"/>
    </source>
</evidence>
<feature type="region of interest" description="Disordered" evidence="6">
    <location>
        <begin position="263"/>
        <end position="305"/>
    </location>
</feature>
<feature type="compositionally biased region" description="Polar residues" evidence="6">
    <location>
        <begin position="207"/>
        <end position="217"/>
    </location>
</feature>
<comment type="subcellular location">
    <subcellularLocation>
        <location evidence="1 5">Nucleus</location>
    </subcellularLocation>
</comment>
<dbReference type="Proteomes" id="UP000039865">
    <property type="component" value="Unassembled WGS sequence"/>
</dbReference>
<dbReference type="InterPro" id="IPR007023">
    <property type="entry name" value="Ribosom_reg"/>
</dbReference>
<comment type="function">
    <text evidence="5">Involved in ribosomal large subunit assembly.</text>
</comment>
<dbReference type="AlphaFoldDB" id="A0A078BDA9"/>
<evidence type="ECO:0000313" key="8">
    <source>
        <dbReference type="Proteomes" id="UP000039865"/>
    </source>
</evidence>
<keyword evidence="4 5" id="KW-0539">Nucleus</keyword>
<accession>A0A078BDA9</accession>
<feature type="compositionally biased region" description="Polar residues" evidence="6">
    <location>
        <begin position="288"/>
        <end position="298"/>
    </location>
</feature>